<accession>A0ABT6YFZ0</accession>
<dbReference type="EMBL" id="JASHIF010000031">
    <property type="protein sequence ID" value="MDI9862518.1"/>
    <property type="molecule type" value="Genomic_DNA"/>
</dbReference>
<sequence>MIQTAFRTRLSSKALLFFAFTLLLFSCKEQAQQTQQPPLVVDFIQLGATNAEVEKKYPGTIEGTVNVDIKAQVTGYLEQIYVKEGDYVKKGQPLFKIKGDVYNEQVNNSKALLEAALAAQATAKLEVEKLKPLVEGKVVSEMQLKTAQSNYEAATAQVQQARAALGSSKINLDFSVLKAPVSGYIGRIPNRVGNLVMPNDATPLTTLSEIDEVLVYFSLSEADYISFAKEGGFQKNANSVELIMADGSVYNHKGRLTVASGNIDKTTGSMSFKAIFPNPQKLLRSGGTARVILKKDFDGVLKIPMGCVKDIQDKFFVFTLGDSSKVSMKPFEVAGKVDGQYIVKLGLKAGEKIATNNIDMLNEGVVVKAVIK</sequence>
<name>A0ABT6YFZ0_9BACT</name>
<dbReference type="Pfam" id="PF25876">
    <property type="entry name" value="HH_MFP_RND"/>
    <property type="match status" value="1"/>
</dbReference>
<dbReference type="PANTHER" id="PTHR30158:SF23">
    <property type="entry name" value="MULTIDRUG RESISTANCE PROTEIN MEXA"/>
    <property type="match status" value="1"/>
</dbReference>
<dbReference type="Pfam" id="PF25917">
    <property type="entry name" value="BSH_RND"/>
    <property type="match status" value="1"/>
</dbReference>
<dbReference type="NCBIfam" id="TIGR01730">
    <property type="entry name" value="RND_mfp"/>
    <property type="match status" value="1"/>
</dbReference>
<dbReference type="PANTHER" id="PTHR30158">
    <property type="entry name" value="ACRA/E-RELATED COMPONENT OF DRUG EFFLUX TRANSPORTER"/>
    <property type="match status" value="1"/>
</dbReference>
<feature type="domain" description="Multidrug resistance protein MdtA-like alpha-helical hairpin" evidence="3">
    <location>
        <begin position="107"/>
        <end position="175"/>
    </location>
</feature>
<dbReference type="PROSITE" id="PS51257">
    <property type="entry name" value="PROKAR_LIPOPROTEIN"/>
    <property type="match status" value="1"/>
</dbReference>
<keyword evidence="7" id="KW-1185">Reference proteome</keyword>
<proteinExistence type="inferred from homology"/>
<gene>
    <name evidence="6" type="ORF">QM524_25055</name>
</gene>
<dbReference type="SUPFAM" id="SSF111369">
    <property type="entry name" value="HlyD-like secretion proteins"/>
    <property type="match status" value="1"/>
</dbReference>
<reference evidence="6 7" key="1">
    <citation type="submission" date="2023-05" db="EMBL/GenBank/DDBJ databases">
        <title>Novel species of genus Flectobacillus isolated from stream in China.</title>
        <authorList>
            <person name="Lu H."/>
        </authorList>
    </citation>
    <scope>NUCLEOTIDE SEQUENCE [LARGE SCALE GENOMIC DNA]</scope>
    <source>
        <strain evidence="6 7">KCTC 42575</strain>
    </source>
</reference>
<dbReference type="Gene3D" id="2.40.420.20">
    <property type="match status" value="1"/>
</dbReference>
<dbReference type="InterPro" id="IPR058625">
    <property type="entry name" value="MdtA-like_BSH"/>
</dbReference>
<evidence type="ECO:0000313" key="6">
    <source>
        <dbReference type="EMBL" id="MDI9862518.1"/>
    </source>
</evidence>
<dbReference type="Gene3D" id="1.10.287.470">
    <property type="entry name" value="Helix hairpin bin"/>
    <property type="match status" value="1"/>
</dbReference>
<comment type="similarity">
    <text evidence="1">Belongs to the membrane fusion protein (MFP) (TC 8.A.1) family.</text>
</comment>
<evidence type="ECO:0000256" key="2">
    <source>
        <dbReference type="SAM" id="SignalP"/>
    </source>
</evidence>
<evidence type="ECO:0000259" key="5">
    <source>
        <dbReference type="Pfam" id="PF25944"/>
    </source>
</evidence>
<keyword evidence="2" id="KW-0732">Signal</keyword>
<dbReference type="Gene3D" id="2.40.30.170">
    <property type="match status" value="1"/>
</dbReference>
<evidence type="ECO:0000259" key="3">
    <source>
        <dbReference type="Pfam" id="PF25876"/>
    </source>
</evidence>
<organism evidence="6 7">
    <name type="scientific">Flectobacillus roseus</name>
    <dbReference type="NCBI Taxonomy" id="502259"/>
    <lineage>
        <taxon>Bacteria</taxon>
        <taxon>Pseudomonadati</taxon>
        <taxon>Bacteroidota</taxon>
        <taxon>Cytophagia</taxon>
        <taxon>Cytophagales</taxon>
        <taxon>Flectobacillaceae</taxon>
        <taxon>Flectobacillus</taxon>
    </lineage>
</organism>
<comment type="caution">
    <text evidence="6">The sequence shown here is derived from an EMBL/GenBank/DDBJ whole genome shotgun (WGS) entry which is preliminary data.</text>
</comment>
<protein>
    <submittedName>
        <fullName evidence="6">Efflux RND transporter periplasmic adaptor subunit</fullName>
    </submittedName>
</protein>
<dbReference type="PRINTS" id="PR01490">
    <property type="entry name" value="RTXTOXIND"/>
</dbReference>
<dbReference type="Pfam" id="PF25944">
    <property type="entry name" value="Beta-barrel_RND"/>
    <property type="match status" value="1"/>
</dbReference>
<dbReference type="InterPro" id="IPR006143">
    <property type="entry name" value="RND_pump_MFP"/>
</dbReference>
<feature type="domain" description="Multidrug resistance protein MdtA-like barrel-sandwich hybrid" evidence="4">
    <location>
        <begin position="67"/>
        <end position="206"/>
    </location>
</feature>
<dbReference type="RefSeq" id="WP_283346760.1">
    <property type="nucleotide sequence ID" value="NZ_JASHIF010000031.1"/>
</dbReference>
<feature type="domain" description="Multidrug resistance protein MdtA-like beta-barrel" evidence="5">
    <location>
        <begin position="213"/>
        <end position="296"/>
    </location>
</feature>
<feature type="signal peptide" evidence="2">
    <location>
        <begin position="1"/>
        <end position="31"/>
    </location>
</feature>
<dbReference type="InterPro" id="IPR058626">
    <property type="entry name" value="MdtA-like_b-barrel"/>
</dbReference>
<feature type="chain" id="PRO_5045880196" evidence="2">
    <location>
        <begin position="32"/>
        <end position="372"/>
    </location>
</feature>
<dbReference type="Proteomes" id="UP001236507">
    <property type="component" value="Unassembled WGS sequence"/>
</dbReference>
<dbReference type="Gene3D" id="2.40.50.100">
    <property type="match status" value="1"/>
</dbReference>
<evidence type="ECO:0000313" key="7">
    <source>
        <dbReference type="Proteomes" id="UP001236507"/>
    </source>
</evidence>
<evidence type="ECO:0000256" key="1">
    <source>
        <dbReference type="ARBA" id="ARBA00009477"/>
    </source>
</evidence>
<evidence type="ECO:0000259" key="4">
    <source>
        <dbReference type="Pfam" id="PF25917"/>
    </source>
</evidence>
<dbReference type="InterPro" id="IPR058624">
    <property type="entry name" value="MdtA-like_HH"/>
</dbReference>